<evidence type="ECO:0000256" key="5">
    <source>
        <dbReference type="ARBA" id="ARBA00023065"/>
    </source>
</evidence>
<reference evidence="10" key="1">
    <citation type="submission" date="2025-08" db="UniProtKB">
        <authorList>
            <consortium name="RefSeq"/>
        </authorList>
    </citation>
    <scope>IDENTIFICATION</scope>
    <source>
        <tissue evidence="10">Muscle</tissue>
    </source>
</reference>
<keyword evidence="5" id="KW-0406">Ion transport</keyword>
<dbReference type="Proteomes" id="UP000694941">
    <property type="component" value="Unplaced"/>
</dbReference>
<evidence type="ECO:0000256" key="2">
    <source>
        <dbReference type="ARBA" id="ARBA00007046"/>
    </source>
</evidence>
<evidence type="ECO:0000256" key="8">
    <source>
        <dbReference type="ARBA" id="ARBA00033369"/>
    </source>
</evidence>
<dbReference type="PANTHER" id="PTHR11910">
    <property type="entry name" value="ATP SYNTHASE DELTA CHAIN"/>
    <property type="match status" value="1"/>
</dbReference>
<keyword evidence="6" id="KW-0472">Membrane</keyword>
<organism evidence="9 10">
    <name type="scientific">Limulus polyphemus</name>
    <name type="common">Atlantic horseshoe crab</name>
    <dbReference type="NCBI Taxonomy" id="6850"/>
    <lineage>
        <taxon>Eukaryota</taxon>
        <taxon>Metazoa</taxon>
        <taxon>Ecdysozoa</taxon>
        <taxon>Arthropoda</taxon>
        <taxon>Chelicerata</taxon>
        <taxon>Merostomata</taxon>
        <taxon>Xiphosura</taxon>
        <taxon>Limulidae</taxon>
        <taxon>Limulus</taxon>
    </lineage>
</organism>
<sequence length="213" mass="23353">MAATSRVVCLPWMRHFSTSTATYTKLIQPPIAVFGIEGRYATAIYSAAAKEKKLDAVEGELKKIKSLMQKDMNLAEFIANPLIKISLKKDGLASALQKQKFSSLTINLIGAMAENRRLNKLDSVINSFSRIMSAQRGEVACEVITAKPLDTATSKDLETALQGFLKKGETLLMQTKVDPSIIGGMIVSIGDKYVDMSMATKIKTYNQLIKEAI</sequence>
<protein>
    <recommendedName>
        <fullName evidence="8">Oligomycin sensitivity conferral protein</fullName>
    </recommendedName>
</protein>
<dbReference type="Gene3D" id="1.10.520.20">
    <property type="entry name" value="N-terminal domain of the delta subunit of the F1F0-ATP synthase"/>
    <property type="match status" value="1"/>
</dbReference>
<dbReference type="SUPFAM" id="SSF47928">
    <property type="entry name" value="N-terminal domain of the delta subunit of the F1F0-ATP synthase"/>
    <property type="match status" value="1"/>
</dbReference>
<comment type="subcellular location">
    <subcellularLocation>
        <location evidence="1">Membrane</location>
    </subcellularLocation>
</comment>
<proteinExistence type="inferred from homology"/>
<evidence type="ECO:0000256" key="7">
    <source>
        <dbReference type="ARBA" id="ARBA00023310"/>
    </source>
</evidence>
<evidence type="ECO:0000256" key="3">
    <source>
        <dbReference type="ARBA" id="ARBA00022448"/>
    </source>
</evidence>
<dbReference type="GeneID" id="106465409"/>
<evidence type="ECO:0000313" key="9">
    <source>
        <dbReference type="Proteomes" id="UP000694941"/>
    </source>
</evidence>
<gene>
    <name evidence="10" type="primary">LOC106465409</name>
</gene>
<dbReference type="Pfam" id="PF00213">
    <property type="entry name" value="OSCP"/>
    <property type="match status" value="1"/>
</dbReference>
<name>A0ABM1BFQ7_LIMPO</name>
<dbReference type="InterPro" id="IPR000711">
    <property type="entry name" value="ATPase_OSCP/dsu"/>
</dbReference>
<keyword evidence="9" id="KW-1185">Reference proteome</keyword>
<keyword evidence="4" id="KW-0375">Hydrogen ion transport</keyword>
<dbReference type="PRINTS" id="PR00125">
    <property type="entry name" value="ATPASEDELTA"/>
</dbReference>
<dbReference type="InterPro" id="IPR026015">
    <property type="entry name" value="ATP_synth_OSCP/delta_N_sf"/>
</dbReference>
<evidence type="ECO:0000256" key="6">
    <source>
        <dbReference type="ARBA" id="ARBA00023136"/>
    </source>
</evidence>
<evidence type="ECO:0000313" key="10">
    <source>
        <dbReference type="RefSeq" id="XP_013781093.1"/>
    </source>
</evidence>
<dbReference type="NCBIfam" id="TIGR01145">
    <property type="entry name" value="ATP_synt_delta"/>
    <property type="match status" value="1"/>
</dbReference>
<accession>A0ABM1BFQ7</accession>
<comment type="similarity">
    <text evidence="2">Belongs to the ATPase delta chain family.</text>
</comment>
<dbReference type="HAMAP" id="MF_01416">
    <property type="entry name" value="ATP_synth_delta_bact"/>
    <property type="match status" value="1"/>
</dbReference>
<dbReference type="RefSeq" id="XP_013781093.1">
    <property type="nucleotide sequence ID" value="XM_013925639.2"/>
</dbReference>
<keyword evidence="3" id="KW-0813">Transport</keyword>
<keyword evidence="7" id="KW-0066">ATP synthesis</keyword>
<evidence type="ECO:0000256" key="4">
    <source>
        <dbReference type="ARBA" id="ARBA00022781"/>
    </source>
</evidence>
<evidence type="ECO:0000256" key="1">
    <source>
        <dbReference type="ARBA" id="ARBA00004370"/>
    </source>
</evidence>